<dbReference type="EMBL" id="CCYA01000270">
    <property type="protein sequence ID" value="CEH18438.1"/>
    <property type="molecule type" value="Genomic_DNA"/>
</dbReference>
<dbReference type="GO" id="GO:0016973">
    <property type="term" value="P:poly(A)+ mRNA export from nucleus"/>
    <property type="evidence" value="ECO:0007669"/>
    <property type="project" value="TreeGrafter"/>
</dbReference>
<comment type="similarity">
    <text evidence="2 4">Belongs to the nucleoporin interacting component (NIC) family.</text>
</comment>
<dbReference type="PANTHER" id="PTHR11225:SF4">
    <property type="entry name" value="NUCLEAR PORE COMPLEX PROTEIN NUP93"/>
    <property type="match status" value="1"/>
</dbReference>
<proteinExistence type="inferred from homology"/>
<dbReference type="GO" id="GO:0017056">
    <property type="term" value="F:structural constituent of nuclear pore"/>
    <property type="evidence" value="ECO:0007669"/>
    <property type="project" value="InterPro"/>
</dbReference>
<keyword evidence="3 4" id="KW-0539">Nucleus</keyword>
<dbReference type="GO" id="GO:0006606">
    <property type="term" value="P:protein import into nucleus"/>
    <property type="evidence" value="ECO:0007669"/>
    <property type="project" value="TreeGrafter"/>
</dbReference>
<evidence type="ECO:0000256" key="4">
    <source>
        <dbReference type="RuleBase" id="RU364035"/>
    </source>
</evidence>
<evidence type="ECO:0000256" key="5">
    <source>
        <dbReference type="SAM" id="MobiDB-lite"/>
    </source>
</evidence>
<feature type="compositionally biased region" description="Basic residues" evidence="5">
    <location>
        <begin position="1"/>
        <end position="11"/>
    </location>
</feature>
<dbReference type="PANTHER" id="PTHR11225">
    <property type="entry name" value="NUCLEAR PORE COMPLEX PROTEIN NUP93 NUCLEOPORIN NUP93 DEAD EYE PROTEIN"/>
    <property type="match status" value="1"/>
</dbReference>
<keyword evidence="4" id="KW-0509">mRNA transport</keyword>
<dbReference type="STRING" id="401625.A0A0P1BNF6"/>
<reference evidence="6 7" key="1">
    <citation type="submission" date="2014-09" db="EMBL/GenBank/DDBJ databases">
        <authorList>
            <person name="Magalhaes I.L.F."/>
            <person name="Oliveira U."/>
            <person name="Santos F.R."/>
            <person name="Vidigal T.H.D.A."/>
            <person name="Brescovit A.D."/>
            <person name="Santos A.J."/>
        </authorList>
    </citation>
    <scope>NUCLEOTIDE SEQUENCE [LARGE SCALE GENOMIC DNA]</scope>
</reference>
<evidence type="ECO:0000313" key="7">
    <source>
        <dbReference type="Proteomes" id="UP000054845"/>
    </source>
</evidence>
<accession>A0A0P1BNF6</accession>
<dbReference type="Pfam" id="PF04097">
    <property type="entry name" value="Nic96"/>
    <property type="match status" value="1"/>
</dbReference>
<comment type="subcellular location">
    <subcellularLocation>
        <location evidence="1">Nucleus envelope</location>
    </subcellularLocation>
    <subcellularLocation>
        <location evidence="4">Nucleus</location>
        <location evidence="4">Nuclear pore complex</location>
    </subcellularLocation>
</comment>
<feature type="region of interest" description="Disordered" evidence="5">
    <location>
        <begin position="1"/>
        <end position="23"/>
    </location>
</feature>
<keyword evidence="4" id="KW-0813">Transport</keyword>
<evidence type="ECO:0000256" key="2">
    <source>
        <dbReference type="ARBA" id="ARBA00010186"/>
    </source>
</evidence>
<evidence type="ECO:0000313" key="6">
    <source>
        <dbReference type="EMBL" id="CEH18438.1"/>
    </source>
</evidence>
<dbReference type="OrthoDB" id="1918363at2759"/>
<sequence>MQRRAPPKPRSGKQDRASSPQSTVPFTTIPIFAHKFACASLCCAIFLFSDPLLEQEQLSARMDVDVGRVTGEESQSTLSQLLNQSHSLTAHLGNRNDLPHIQLGLDQIESQTRRLLRHQSVGPSSGARASVGAGGYGGDGVASNDKAAYFLASAGIDAASLGASIARINTSRAFEPLSPIYDTDIDSYLKHSHEQLLLSSIEEGRRETQKDFAVAMSRGLARDWSRQRARALEEMGGYSSGLNAFASDQLATGSRAGQAGATRSLTSNAGSSTRLHGRMMKYDEKIRLINHARSQSRPVPVVALLGSAVSLPQSSIAGDLSSSASQTASALSDTWNALSLVVGEEPTGGSDAFNGPAIRARQYALAYTDEKQWNESGGRELRRKIATGARRFLQHQFDQHIDEVIALNPVKAQLGGVPSVRNRVTAFIRVIHQDREGRWDPDLELVNTAQGLLPLWAIIFHLLRTGNEHAALDIITENDEAIQRTGGSAGGTSLVAYFKAWMDSPERLLPKSLRDRIVSSYNATFRGGVLSSGSSDGYKQGLYRLLGRIDIHKRFPAVLTRSTENWLWVQLSLIRDLDSSSPLAAQDEENGEGYGLVQLGNKLLGFGEKHFDPKGARPLHYFQILLLSGQFEQLVERYVRSFARSDARSAFEYIALVCLNEDAPKPAGPQQVKRCHELIRGLVLESRQYFDLLGEIRNDGTKAPGLIERNLSLIGLSDSRQFLQDIVCEAASQSDREHRVRDAILLYNLAEEYNTVIEVLNRDLGATLFEISPLPASSQTLEVGAGRKTIAAADSGLADAMDTAQLAKAIVANYERQEYILRSINPAKRETIKVLLALKDAVNLFHAGELEKSLNTVESLDLIPLSKTDAVSITRQAEKFREVSPHISKNVSNILLLVMETLYKLHEGLIKSSALAPGTGGTAATAAAVAGERSNANLPRIKELRAKARALMVYAGSLRLRIEQSVFAQLTRLDVFIH</sequence>
<protein>
    <recommendedName>
        <fullName evidence="4">Nuclear pore protein</fullName>
    </recommendedName>
</protein>
<dbReference type="AlphaFoldDB" id="A0A0P1BNF6"/>
<dbReference type="GO" id="GO:0005643">
    <property type="term" value="C:nuclear pore"/>
    <property type="evidence" value="ECO:0007669"/>
    <property type="project" value="UniProtKB-SubCell"/>
</dbReference>
<dbReference type="InterPro" id="IPR007231">
    <property type="entry name" value="Nucleoporin_int_Nup93/Nic96"/>
</dbReference>
<evidence type="ECO:0000256" key="3">
    <source>
        <dbReference type="ARBA" id="ARBA00023242"/>
    </source>
</evidence>
<evidence type="ECO:0000256" key="1">
    <source>
        <dbReference type="ARBA" id="ARBA00004259"/>
    </source>
</evidence>
<keyword evidence="4" id="KW-0906">Nuclear pore complex</keyword>
<name>A0A0P1BNF6_9BASI</name>
<dbReference type="Proteomes" id="UP000054845">
    <property type="component" value="Unassembled WGS sequence"/>
</dbReference>
<keyword evidence="7" id="KW-1185">Reference proteome</keyword>
<keyword evidence="4" id="KW-0472">Membrane</keyword>
<organism evidence="6 7">
    <name type="scientific">Ceraceosorus bombacis</name>
    <dbReference type="NCBI Taxonomy" id="401625"/>
    <lineage>
        <taxon>Eukaryota</taxon>
        <taxon>Fungi</taxon>
        <taxon>Dikarya</taxon>
        <taxon>Basidiomycota</taxon>
        <taxon>Ustilaginomycotina</taxon>
        <taxon>Exobasidiomycetes</taxon>
        <taxon>Ceraceosorales</taxon>
        <taxon>Ceraceosoraceae</taxon>
        <taxon>Ceraceosorus</taxon>
    </lineage>
</organism>
<keyword evidence="4" id="KW-0811">Translocation</keyword>
<keyword evidence="4" id="KW-0653">Protein transport</keyword>